<dbReference type="AlphaFoldDB" id="A0A9D1RCL9"/>
<evidence type="ECO:0000313" key="3">
    <source>
        <dbReference type="EMBL" id="HIW85638.1"/>
    </source>
</evidence>
<organism evidence="3 4">
    <name type="scientific">Candidatus Eubacterium faecipullorum</name>
    <dbReference type="NCBI Taxonomy" id="2838571"/>
    <lineage>
        <taxon>Bacteria</taxon>
        <taxon>Bacillati</taxon>
        <taxon>Bacillota</taxon>
        <taxon>Clostridia</taxon>
        <taxon>Eubacteriales</taxon>
        <taxon>Eubacteriaceae</taxon>
        <taxon>Eubacterium</taxon>
    </lineage>
</organism>
<reference evidence="3" key="2">
    <citation type="submission" date="2021-04" db="EMBL/GenBank/DDBJ databases">
        <authorList>
            <person name="Gilroy R."/>
        </authorList>
    </citation>
    <scope>NUCLEOTIDE SEQUENCE</scope>
    <source>
        <strain evidence="3">421</strain>
    </source>
</reference>
<evidence type="ECO:0000313" key="4">
    <source>
        <dbReference type="Proteomes" id="UP000824205"/>
    </source>
</evidence>
<dbReference type="SMART" id="SM00530">
    <property type="entry name" value="HTH_XRE"/>
    <property type="match status" value="1"/>
</dbReference>
<gene>
    <name evidence="3" type="ORF">IAA48_03995</name>
</gene>
<sequence length="73" mass="8168">MNAEFKISIAGARVSAGLTQQELARQIGVHRSTVVNWEKGRTLPDLTHLRLIEKVTGIPKDYIFLPTNLPKVE</sequence>
<name>A0A9D1RCL9_9FIRM</name>
<evidence type="ECO:0000259" key="2">
    <source>
        <dbReference type="PROSITE" id="PS50943"/>
    </source>
</evidence>
<evidence type="ECO:0000256" key="1">
    <source>
        <dbReference type="ARBA" id="ARBA00023125"/>
    </source>
</evidence>
<dbReference type="PANTHER" id="PTHR46558:SF11">
    <property type="entry name" value="HTH-TYPE TRANSCRIPTIONAL REGULATOR XRE"/>
    <property type="match status" value="1"/>
</dbReference>
<proteinExistence type="predicted"/>
<dbReference type="Gene3D" id="1.10.260.40">
    <property type="entry name" value="lambda repressor-like DNA-binding domains"/>
    <property type="match status" value="1"/>
</dbReference>
<dbReference type="Proteomes" id="UP000824205">
    <property type="component" value="Unassembled WGS sequence"/>
</dbReference>
<protein>
    <submittedName>
        <fullName evidence="3">Helix-turn-helix domain-containing protein</fullName>
    </submittedName>
</protein>
<dbReference type="GO" id="GO:0003677">
    <property type="term" value="F:DNA binding"/>
    <property type="evidence" value="ECO:0007669"/>
    <property type="project" value="UniProtKB-KW"/>
</dbReference>
<dbReference type="Pfam" id="PF01381">
    <property type="entry name" value="HTH_3"/>
    <property type="match status" value="1"/>
</dbReference>
<dbReference type="PANTHER" id="PTHR46558">
    <property type="entry name" value="TRACRIPTIONAL REGULATORY PROTEIN-RELATED-RELATED"/>
    <property type="match status" value="1"/>
</dbReference>
<dbReference type="InterPro" id="IPR001387">
    <property type="entry name" value="Cro/C1-type_HTH"/>
</dbReference>
<accession>A0A9D1RCL9</accession>
<feature type="domain" description="HTH cro/C1-type" evidence="2">
    <location>
        <begin position="9"/>
        <end position="63"/>
    </location>
</feature>
<dbReference type="CDD" id="cd00093">
    <property type="entry name" value="HTH_XRE"/>
    <property type="match status" value="1"/>
</dbReference>
<comment type="caution">
    <text evidence="3">The sequence shown here is derived from an EMBL/GenBank/DDBJ whole genome shotgun (WGS) entry which is preliminary data.</text>
</comment>
<dbReference type="InterPro" id="IPR010982">
    <property type="entry name" value="Lambda_DNA-bd_dom_sf"/>
</dbReference>
<reference evidence="3" key="1">
    <citation type="journal article" date="2021" name="PeerJ">
        <title>Extensive microbial diversity within the chicken gut microbiome revealed by metagenomics and culture.</title>
        <authorList>
            <person name="Gilroy R."/>
            <person name="Ravi A."/>
            <person name="Getino M."/>
            <person name="Pursley I."/>
            <person name="Horton D.L."/>
            <person name="Alikhan N.F."/>
            <person name="Baker D."/>
            <person name="Gharbi K."/>
            <person name="Hall N."/>
            <person name="Watson M."/>
            <person name="Adriaenssens E.M."/>
            <person name="Foster-Nyarko E."/>
            <person name="Jarju S."/>
            <person name="Secka A."/>
            <person name="Antonio M."/>
            <person name="Oren A."/>
            <person name="Chaudhuri R.R."/>
            <person name="La Ragione R."/>
            <person name="Hildebrand F."/>
            <person name="Pallen M.J."/>
        </authorList>
    </citation>
    <scope>NUCLEOTIDE SEQUENCE</scope>
    <source>
        <strain evidence="3">421</strain>
    </source>
</reference>
<keyword evidence="1" id="KW-0238">DNA-binding</keyword>
<dbReference type="PROSITE" id="PS50943">
    <property type="entry name" value="HTH_CROC1"/>
    <property type="match status" value="1"/>
</dbReference>
<dbReference type="SUPFAM" id="SSF47413">
    <property type="entry name" value="lambda repressor-like DNA-binding domains"/>
    <property type="match status" value="1"/>
</dbReference>
<dbReference type="EMBL" id="DXGE01000017">
    <property type="protein sequence ID" value="HIW85638.1"/>
    <property type="molecule type" value="Genomic_DNA"/>
</dbReference>